<name>A0A6S6S495_9GAMM</name>
<keyword evidence="6" id="KW-0321">Glycogen metabolism</keyword>
<dbReference type="AlphaFoldDB" id="A0A6S6S495"/>
<comment type="similarity">
    <text evidence="3">Belongs to the phosphorylase b kinase regulatory chain family.</text>
</comment>
<evidence type="ECO:0000256" key="3">
    <source>
        <dbReference type="ARBA" id="ARBA00007128"/>
    </source>
</evidence>
<dbReference type="InterPro" id="IPR008928">
    <property type="entry name" value="6-hairpin_glycosidase_sf"/>
</dbReference>
<keyword evidence="8" id="KW-0472">Membrane</keyword>
<dbReference type="FunFam" id="1.50.10.10:FF:000004">
    <property type="entry name" value="Phosphorylase b kinase regulatory subunit"/>
    <property type="match status" value="1"/>
</dbReference>
<proteinExistence type="inferred from homology"/>
<evidence type="ECO:0000256" key="5">
    <source>
        <dbReference type="ARBA" id="ARBA00022553"/>
    </source>
</evidence>
<dbReference type="InterPro" id="IPR008734">
    <property type="entry name" value="PHK_A/B_su"/>
</dbReference>
<evidence type="ECO:0000256" key="6">
    <source>
        <dbReference type="ARBA" id="ARBA00022600"/>
    </source>
</evidence>
<feature type="domain" description="Phosphorylase b kinase regulatory subunit alpha/beta C-terminal" evidence="13">
    <location>
        <begin position="829"/>
        <end position="1057"/>
    </location>
</feature>
<evidence type="ECO:0000256" key="1">
    <source>
        <dbReference type="ARBA" id="ARBA00004342"/>
    </source>
</evidence>
<organism evidence="14">
    <name type="scientific">uncultured Thiotrichaceae bacterium</name>
    <dbReference type="NCBI Taxonomy" id="298394"/>
    <lineage>
        <taxon>Bacteria</taxon>
        <taxon>Pseudomonadati</taxon>
        <taxon>Pseudomonadota</taxon>
        <taxon>Gammaproteobacteria</taxon>
        <taxon>Thiotrichales</taxon>
        <taxon>Thiotrichaceae</taxon>
        <taxon>environmental samples</taxon>
    </lineage>
</organism>
<dbReference type="SUPFAM" id="SSF48208">
    <property type="entry name" value="Six-hairpin glycosidases"/>
    <property type="match status" value="1"/>
</dbReference>
<evidence type="ECO:0000259" key="12">
    <source>
        <dbReference type="Pfam" id="PF00723"/>
    </source>
</evidence>
<keyword evidence="7" id="KW-0112">Calmodulin-binding</keyword>
<evidence type="ECO:0000256" key="10">
    <source>
        <dbReference type="ARBA" id="ARBA00023288"/>
    </source>
</evidence>
<dbReference type="GO" id="GO:0005977">
    <property type="term" value="P:glycogen metabolic process"/>
    <property type="evidence" value="ECO:0007669"/>
    <property type="project" value="UniProtKB-UniPathway"/>
</dbReference>
<gene>
    <name evidence="14" type="ORF">HELGO_WM10495</name>
</gene>
<dbReference type="InterPro" id="IPR011613">
    <property type="entry name" value="GH15-like"/>
</dbReference>
<accession>A0A6S6S495</accession>
<keyword evidence="14" id="KW-0418">Kinase</keyword>
<protein>
    <submittedName>
        <fullName evidence="14">Phosphorylase kinase alpha subunit</fullName>
    </submittedName>
</protein>
<keyword evidence="14" id="KW-0808">Transferase</keyword>
<keyword evidence="9" id="KW-0119">Carbohydrate metabolism</keyword>
<dbReference type="Gene3D" id="1.50.10.10">
    <property type="match status" value="1"/>
</dbReference>
<evidence type="ECO:0000256" key="9">
    <source>
        <dbReference type="ARBA" id="ARBA00023277"/>
    </source>
</evidence>
<dbReference type="PANTHER" id="PTHR10749:SF8">
    <property type="entry name" value="PHOSPHORYLASE B KINASE REGULATORY SUBUNIT BETA"/>
    <property type="match status" value="1"/>
</dbReference>
<comment type="pathway">
    <text evidence="2">Glycan biosynthesis; glycogen metabolism.</text>
</comment>
<dbReference type="UniPathway" id="UPA00163"/>
<keyword evidence="4" id="KW-1003">Cell membrane</keyword>
<evidence type="ECO:0000256" key="11">
    <source>
        <dbReference type="ARBA" id="ARBA00023289"/>
    </source>
</evidence>
<keyword evidence="11" id="KW-0636">Prenylation</keyword>
<evidence type="ECO:0000256" key="2">
    <source>
        <dbReference type="ARBA" id="ARBA00005131"/>
    </source>
</evidence>
<dbReference type="GO" id="GO:0005516">
    <property type="term" value="F:calmodulin binding"/>
    <property type="evidence" value="ECO:0007669"/>
    <property type="project" value="UniProtKB-KW"/>
</dbReference>
<dbReference type="PANTHER" id="PTHR10749">
    <property type="entry name" value="PHOSPHORYLASE B KINASE REGULATORY SUBUNIT"/>
    <property type="match status" value="1"/>
</dbReference>
<evidence type="ECO:0000259" key="13">
    <source>
        <dbReference type="Pfam" id="PF19292"/>
    </source>
</evidence>
<evidence type="ECO:0000256" key="4">
    <source>
        <dbReference type="ARBA" id="ARBA00022475"/>
    </source>
</evidence>
<dbReference type="InterPro" id="IPR012341">
    <property type="entry name" value="6hp_glycosidase-like_sf"/>
</dbReference>
<comment type="subcellular location">
    <subcellularLocation>
        <location evidence="1">Cell membrane</location>
        <topology evidence="1">Lipid-anchor</topology>
        <orientation evidence="1">Cytoplasmic side</orientation>
    </subcellularLocation>
</comment>
<dbReference type="InterPro" id="IPR045583">
    <property type="entry name" value="KPBA/B_C"/>
</dbReference>
<dbReference type="GO" id="GO:0005964">
    <property type="term" value="C:phosphorylase kinase complex"/>
    <property type="evidence" value="ECO:0007669"/>
    <property type="project" value="TreeGrafter"/>
</dbReference>
<dbReference type="Pfam" id="PF00723">
    <property type="entry name" value="Glyco_hydro_15"/>
    <property type="match status" value="1"/>
</dbReference>
<evidence type="ECO:0000313" key="14">
    <source>
        <dbReference type="EMBL" id="CAA6801026.1"/>
    </source>
</evidence>
<feature type="domain" description="GH15-like" evidence="12">
    <location>
        <begin position="11"/>
        <end position="814"/>
    </location>
</feature>
<dbReference type="GO" id="GO:0005886">
    <property type="term" value="C:plasma membrane"/>
    <property type="evidence" value="ECO:0007669"/>
    <property type="project" value="UniProtKB-SubCell"/>
</dbReference>
<keyword evidence="10" id="KW-0449">Lipoprotein</keyword>
<dbReference type="EMBL" id="CACVAY010000007">
    <property type="protein sequence ID" value="CAA6801026.1"/>
    <property type="molecule type" value="Genomic_DNA"/>
</dbReference>
<reference evidence="14" key="1">
    <citation type="submission" date="2020-01" db="EMBL/GenBank/DDBJ databases">
        <authorList>
            <person name="Meier V. D."/>
            <person name="Meier V D."/>
        </authorList>
    </citation>
    <scope>NUCLEOTIDE SEQUENCE</scope>
    <source>
        <strain evidence="14">HLG_WM_MAG_07</strain>
    </source>
</reference>
<evidence type="ECO:0000256" key="8">
    <source>
        <dbReference type="ARBA" id="ARBA00023136"/>
    </source>
</evidence>
<dbReference type="GO" id="GO:0016301">
    <property type="term" value="F:kinase activity"/>
    <property type="evidence" value="ECO:0007669"/>
    <property type="project" value="UniProtKB-KW"/>
</dbReference>
<sequence length="1063" mass="121301">MKTNSLRDVLDAHFETINTIILSRQDPVTGLLPASTAINAHGDYTDAWVRDNVYSIMSVWGLALAYRRENPDHNRSYTLSQSVVKLMRGLLTAMMRQADRVETFKNTLNPLDALHAKYGTQTGLAVVGDDEWGHLQLDATSLFLLMMAQMTASGLRIVYTLDEVNFVQNLVHYVSHTFCTPDFGIWERGNKINHGDTEVNCSSVGMAKAALEAMSGFNLFGNVASQQATIHVVPSDIIRSRHTLEGLLPRESNSKETDAALLSVIGYPAYAIEDKALADKTRGKIISKLAGEYGCKRFLLDGHQSVLEDPTRLHYEPSELREFENVESEWPLFFTYLLLDALMREDAEAIQHWQKKLEPLFVEENDQPLLPELYIVPEESIAAEKANPGSQKRVANENVPLVWAQSLHMLSAMILDGTLRPNDIDPLRRRERIGHQRNTTPLVSLLAENDSVKQQLLDMGFKTETPEDVKPVKVMHSNQLSKLHTQLGKNDKLGLSGRPYLATRTITTASMYLLEGQEIVFLPYYYNPRGFYFSYDNKLLVEHFRSSIKVLAKHWDQPGQPMMTFLVQEDMLASNERDVVLELLNEFQRGKCNSVEVRTGPMGQLLTSAAIERIEYLDGYQLDDTLLRGRAHNNKSKQVLEASSASINRELKALKKDSDETLIRKLMEHSVTRLRVHAFGRLWKRQDAQYIFEFDQQNYSISQIAEELYDTASGDKDWAAIRHLADICGKYDDRLEDALLDIVIRQKRLAVGRAYSEKAMLEKPTDNQGIVNTINEFSGKNIAENVLTQEIMLHLGHLIRTEPELFDDLLTLRTWYFVQLLVGQISNEESLPFGESYDFLLGLAPHDVYEKLRDILKAFKSAATKLVYQENLQASEIPSLEKLRNLPNENNFKENAESWTDWRKQAGMVARLPSNFYKDIWYLLRQCNALVIGDKYDVQSRLSTDVTSHTTAGERDFALRIDDLLQSIHSPEYRQLNIEAIVSLAWLFRQSDALHIEDDLVLDVLIGHAVRLTWERQHTDGQYNEHRGQAWEEFYKLSPKEADNAFIEALMYLLTPQHFSEAV</sequence>
<dbReference type="Pfam" id="PF19292">
    <property type="entry name" value="KPBB_C"/>
    <property type="match status" value="1"/>
</dbReference>
<evidence type="ECO:0000256" key="7">
    <source>
        <dbReference type="ARBA" id="ARBA00022860"/>
    </source>
</evidence>
<keyword evidence="5" id="KW-0597">Phosphoprotein</keyword>